<evidence type="ECO:0000256" key="1">
    <source>
        <dbReference type="SAM" id="SignalP"/>
    </source>
</evidence>
<dbReference type="Pfam" id="PF05193">
    <property type="entry name" value="Peptidase_M16_C"/>
    <property type="match status" value="1"/>
</dbReference>
<dbReference type="SUPFAM" id="SSF63411">
    <property type="entry name" value="LuxS/MPP-like metallohydrolase"/>
    <property type="match status" value="2"/>
</dbReference>
<name>A0A7U5BFS3_9SPHN</name>
<keyword evidence="1" id="KW-0732">Signal</keyword>
<gene>
    <name evidence="3" type="ORF">TS85_10520</name>
</gene>
<reference evidence="3 4" key="1">
    <citation type="journal article" date="2015" name="Int. J. Syst. Evol. Microbiol.">
        <title>Sphingomonas hengshuiensis sp. nov., isolated from lake wetland.</title>
        <authorList>
            <person name="Wei S."/>
            <person name="Wang T."/>
            <person name="Liu H."/>
            <person name="Zhang C."/>
            <person name="Guo J."/>
            <person name="Wang Q."/>
            <person name="Liang K."/>
            <person name="Zhang Z."/>
        </authorList>
    </citation>
    <scope>NUCLEOTIDE SEQUENCE [LARGE SCALE GENOMIC DNA]</scope>
    <source>
        <strain evidence="3 4">WHSC-8</strain>
    </source>
</reference>
<dbReference type="EMBL" id="CP010836">
    <property type="protein sequence ID" value="AJP74430.1"/>
    <property type="molecule type" value="Genomic_DNA"/>
</dbReference>
<accession>A0A7U5BFS3</accession>
<sequence>MFPNLFASLLAIAAASLATPALAQDSFPPPPPVGEPKPFRLPATESYTLPNGVQVTLIPYGIAPKVVVQLRVRAGNATEGARTWLSDVTAEMMEEGAAGRSSAQIATAAAAMGGDLSVGAGTQTTAISMNVLSEFAADAVALVGDVAIRPDLPEAELARVKANLGRRLSVALSQAGSVADIALGRTVYGPDHPYGRAVPSQAQLAGYTIADVRGFHASQFGAKRAHLYIAGKFDAATVKAAVAKALGGWAAGPDPIVLPAPHKPGPQVILVDRPGAPQTTLRLAFDAPLAGSAEDIPARVTNALLGGAFSSRITRNIREDKGYTYSPYSDTEFSPGEALWGFQADVTTDVTGPALAEVLKEVRRMQTEPVPAEEAKGIRTYMAGLFAIMNSTSGAVVGTLATRDVLGLPADWTDTYVPAVLAVTPEQMAAAARSGYPLARMTLVVVGDLKTVEPQLKALPELSGLPFQTVKLP</sequence>
<dbReference type="PANTHER" id="PTHR11851:SF224">
    <property type="entry name" value="PROCESSING PROTEASE"/>
    <property type="match status" value="1"/>
</dbReference>
<reference evidence="3 4" key="2">
    <citation type="submission" date="2015-02" db="EMBL/GenBank/DDBJ databases">
        <title>The complete genome of Sphingomonas hengshuiensis sp. WHSC-8 isolated from soil of Hengshui Lake.</title>
        <authorList>
            <person name="Wei S."/>
            <person name="Guo J."/>
            <person name="Su C."/>
            <person name="Wu R."/>
            <person name="Zhang Z."/>
            <person name="Liang K."/>
            <person name="Li H."/>
            <person name="Wang T."/>
            <person name="Liu H."/>
            <person name="Zhang C."/>
            <person name="Li Z."/>
            <person name="Wang Q."/>
            <person name="Meng J."/>
        </authorList>
    </citation>
    <scope>NUCLEOTIDE SEQUENCE [LARGE SCALE GENOMIC DNA]</scope>
    <source>
        <strain evidence="3 4">WHSC-8</strain>
    </source>
</reference>
<feature type="chain" id="PRO_5030639366" description="Peptidase M16 C-terminal domain-containing protein" evidence="1">
    <location>
        <begin position="24"/>
        <end position="473"/>
    </location>
</feature>
<feature type="signal peptide" evidence="1">
    <location>
        <begin position="1"/>
        <end position="23"/>
    </location>
</feature>
<evidence type="ECO:0000259" key="2">
    <source>
        <dbReference type="Pfam" id="PF05193"/>
    </source>
</evidence>
<dbReference type="InterPro" id="IPR050361">
    <property type="entry name" value="MPP/UQCRC_Complex"/>
</dbReference>
<evidence type="ECO:0000313" key="3">
    <source>
        <dbReference type="EMBL" id="AJP74430.1"/>
    </source>
</evidence>
<dbReference type="Proteomes" id="UP000032300">
    <property type="component" value="Chromosome"/>
</dbReference>
<evidence type="ECO:0000313" key="4">
    <source>
        <dbReference type="Proteomes" id="UP000032300"/>
    </source>
</evidence>
<dbReference type="KEGG" id="sphi:TS85_10520"/>
<dbReference type="AlphaFoldDB" id="A0A7U5BFS3"/>
<dbReference type="InterPro" id="IPR007863">
    <property type="entry name" value="Peptidase_M16_C"/>
</dbReference>
<dbReference type="PANTHER" id="PTHR11851">
    <property type="entry name" value="METALLOPROTEASE"/>
    <property type="match status" value="1"/>
</dbReference>
<dbReference type="GO" id="GO:0046872">
    <property type="term" value="F:metal ion binding"/>
    <property type="evidence" value="ECO:0007669"/>
    <property type="project" value="InterPro"/>
</dbReference>
<dbReference type="InterPro" id="IPR011249">
    <property type="entry name" value="Metalloenz_LuxS/M16"/>
</dbReference>
<keyword evidence="4" id="KW-1185">Reference proteome</keyword>
<protein>
    <recommendedName>
        <fullName evidence="2">Peptidase M16 C-terminal domain-containing protein</fullName>
    </recommendedName>
</protein>
<dbReference type="Gene3D" id="3.30.830.10">
    <property type="entry name" value="Metalloenzyme, LuxS/M16 peptidase-like"/>
    <property type="match status" value="2"/>
</dbReference>
<proteinExistence type="predicted"/>
<feature type="domain" description="Peptidase M16 C-terminal" evidence="2">
    <location>
        <begin position="208"/>
        <end position="379"/>
    </location>
</feature>
<organism evidence="3 4">
    <name type="scientific">Sphingomonas hengshuiensis</name>
    <dbReference type="NCBI Taxonomy" id="1609977"/>
    <lineage>
        <taxon>Bacteria</taxon>
        <taxon>Pseudomonadati</taxon>
        <taxon>Pseudomonadota</taxon>
        <taxon>Alphaproteobacteria</taxon>
        <taxon>Sphingomonadales</taxon>
        <taxon>Sphingomonadaceae</taxon>
        <taxon>Sphingomonas</taxon>
    </lineage>
</organism>